<organism evidence="14 15">
    <name type="scientific">Quercus lobata</name>
    <name type="common">Valley oak</name>
    <dbReference type="NCBI Taxonomy" id="97700"/>
    <lineage>
        <taxon>Eukaryota</taxon>
        <taxon>Viridiplantae</taxon>
        <taxon>Streptophyta</taxon>
        <taxon>Embryophyta</taxon>
        <taxon>Tracheophyta</taxon>
        <taxon>Spermatophyta</taxon>
        <taxon>Magnoliopsida</taxon>
        <taxon>eudicotyledons</taxon>
        <taxon>Gunneridae</taxon>
        <taxon>Pentapetalae</taxon>
        <taxon>rosids</taxon>
        <taxon>fabids</taxon>
        <taxon>Fagales</taxon>
        <taxon>Fagaceae</taxon>
        <taxon>Quercus</taxon>
    </lineage>
</organism>
<keyword evidence="15" id="KW-1185">Reference proteome</keyword>
<feature type="region of interest" description="Disordered" evidence="10">
    <location>
        <begin position="132"/>
        <end position="201"/>
    </location>
</feature>
<comment type="subcellular location">
    <subcellularLocation>
        <location evidence="1">Cell membrane</location>
        <topology evidence="1">Lipid-anchor</topology>
        <topology evidence="1">GPI-anchor</topology>
    </subcellularLocation>
</comment>
<dbReference type="FunCoup" id="A0A7N2MCC7">
    <property type="interactions" value="216"/>
</dbReference>
<evidence type="ECO:0000256" key="9">
    <source>
        <dbReference type="ARBA" id="ARBA00035011"/>
    </source>
</evidence>
<keyword evidence="4 12" id="KW-0732">Signal</keyword>
<keyword evidence="7" id="KW-0325">Glycoprotein</keyword>
<evidence type="ECO:0000256" key="2">
    <source>
        <dbReference type="ARBA" id="ARBA00022475"/>
    </source>
</evidence>
<dbReference type="GO" id="GO:0009055">
    <property type="term" value="F:electron transfer activity"/>
    <property type="evidence" value="ECO:0007669"/>
    <property type="project" value="InterPro"/>
</dbReference>
<keyword evidence="8" id="KW-0449">Lipoprotein</keyword>
<keyword evidence="11" id="KW-0812">Transmembrane</keyword>
<dbReference type="PROSITE" id="PS51485">
    <property type="entry name" value="PHYTOCYANIN"/>
    <property type="match status" value="1"/>
</dbReference>
<dbReference type="InParanoid" id="A0A7N2MCC7"/>
<dbReference type="PANTHER" id="PTHR33021:SF185">
    <property type="entry name" value="EARLY NODULIN-LIKE PROTEIN 3-RELATED"/>
    <property type="match status" value="1"/>
</dbReference>
<dbReference type="SUPFAM" id="SSF49503">
    <property type="entry name" value="Cupredoxins"/>
    <property type="match status" value="1"/>
</dbReference>
<dbReference type="GeneID" id="115957939"/>
<dbReference type="CDD" id="cd11019">
    <property type="entry name" value="OsENODL1_like"/>
    <property type="match status" value="1"/>
</dbReference>
<protein>
    <recommendedName>
        <fullName evidence="13">Phytocyanin domain-containing protein</fullName>
    </recommendedName>
</protein>
<feature type="signal peptide" evidence="12">
    <location>
        <begin position="1"/>
        <end position="24"/>
    </location>
</feature>
<evidence type="ECO:0000256" key="10">
    <source>
        <dbReference type="SAM" id="MobiDB-lite"/>
    </source>
</evidence>
<evidence type="ECO:0000256" key="4">
    <source>
        <dbReference type="ARBA" id="ARBA00022729"/>
    </source>
</evidence>
<dbReference type="FunFam" id="2.60.40.420:FF:000010">
    <property type="entry name" value="Early nodulin-like protein 1"/>
    <property type="match status" value="1"/>
</dbReference>
<evidence type="ECO:0000256" key="7">
    <source>
        <dbReference type="ARBA" id="ARBA00023180"/>
    </source>
</evidence>
<feature type="transmembrane region" description="Helical" evidence="11">
    <location>
        <begin position="208"/>
        <end position="228"/>
    </location>
</feature>
<dbReference type="AlphaFoldDB" id="A0A7N2MCC7"/>
<evidence type="ECO:0000259" key="13">
    <source>
        <dbReference type="PROSITE" id="PS51485"/>
    </source>
</evidence>
<feature type="compositionally biased region" description="Pro residues" evidence="10">
    <location>
        <begin position="185"/>
        <end position="195"/>
    </location>
</feature>
<dbReference type="InterPro" id="IPR039391">
    <property type="entry name" value="Phytocyanin-like"/>
</dbReference>
<evidence type="ECO:0000256" key="12">
    <source>
        <dbReference type="SAM" id="SignalP"/>
    </source>
</evidence>
<dbReference type="GO" id="GO:0098552">
    <property type="term" value="C:side of membrane"/>
    <property type="evidence" value="ECO:0007669"/>
    <property type="project" value="UniProtKB-KW"/>
</dbReference>
<dbReference type="GO" id="GO:0005886">
    <property type="term" value="C:plasma membrane"/>
    <property type="evidence" value="ECO:0007669"/>
    <property type="project" value="UniProtKB-SubCell"/>
</dbReference>
<evidence type="ECO:0000256" key="11">
    <source>
        <dbReference type="SAM" id="Phobius"/>
    </source>
</evidence>
<sequence>MGSLSFLGFLFGVLVMGSLSSSHAHKFLVGGKDGWGSNPSENYNHWAGRNRFQVNDTLLFKYKKGSDSVLVVTKDQYNSCNTTSPKQSLTDGESVFKFDRSGPFYFISGTGDNCKKGQKLIVIVLAVRNKTRHAPPPSTAPVPKPPVSPSPTAETPASPPTTQPPVAKSPKGESPQPAGVSPSDMEPPAPAPAPAPAKSSAPGFTGSVGLALGISIGVSVVLGSFVGMV</sequence>
<evidence type="ECO:0000313" key="14">
    <source>
        <dbReference type="EnsemblPlants" id="QL08p039586:mrna"/>
    </source>
</evidence>
<dbReference type="InterPro" id="IPR003245">
    <property type="entry name" value="Phytocyanin_dom"/>
</dbReference>
<feature type="compositionally biased region" description="Pro residues" evidence="10">
    <location>
        <begin position="134"/>
        <end position="149"/>
    </location>
</feature>
<comment type="similarity">
    <text evidence="9">Belongs to the early nodulin-like (ENODL) family.</text>
</comment>
<keyword evidence="5 11" id="KW-0472">Membrane</keyword>
<evidence type="ECO:0000256" key="3">
    <source>
        <dbReference type="ARBA" id="ARBA00022622"/>
    </source>
</evidence>
<dbReference type="EnsemblPlants" id="QL08p039586:mrna">
    <property type="protein sequence ID" value="QL08p039586:mrna"/>
    <property type="gene ID" value="QL08p039586"/>
</dbReference>
<dbReference type="Gene3D" id="2.60.40.420">
    <property type="entry name" value="Cupredoxins - blue copper proteins"/>
    <property type="match status" value="1"/>
</dbReference>
<keyword evidence="6" id="KW-1015">Disulfide bond</keyword>
<gene>
    <name evidence="14" type="primary">LOC115957939</name>
</gene>
<evidence type="ECO:0000256" key="6">
    <source>
        <dbReference type="ARBA" id="ARBA00023157"/>
    </source>
</evidence>
<reference evidence="14" key="2">
    <citation type="submission" date="2021-01" db="UniProtKB">
        <authorList>
            <consortium name="EnsemblPlants"/>
        </authorList>
    </citation>
    <scope>IDENTIFICATION</scope>
</reference>
<proteinExistence type="inferred from homology"/>
<accession>A0A7N2MCC7</accession>
<dbReference type="OMA" id="TVMSTGH"/>
<dbReference type="OrthoDB" id="2015640at2759"/>
<keyword evidence="11" id="KW-1133">Transmembrane helix</keyword>
<evidence type="ECO:0000313" key="15">
    <source>
        <dbReference type="Proteomes" id="UP000594261"/>
    </source>
</evidence>
<evidence type="ECO:0000256" key="5">
    <source>
        <dbReference type="ARBA" id="ARBA00023136"/>
    </source>
</evidence>
<dbReference type="Pfam" id="PF02298">
    <property type="entry name" value="Cu_bind_like"/>
    <property type="match status" value="1"/>
</dbReference>
<feature type="chain" id="PRO_5029616437" description="Phytocyanin domain-containing protein" evidence="12">
    <location>
        <begin position="25"/>
        <end position="229"/>
    </location>
</feature>
<keyword evidence="2" id="KW-1003">Cell membrane</keyword>
<name>A0A7N2MCC7_QUELO</name>
<dbReference type="KEGG" id="qlo:115957939"/>
<dbReference type="InterPro" id="IPR008972">
    <property type="entry name" value="Cupredoxin"/>
</dbReference>
<dbReference type="EMBL" id="LRBV02000008">
    <property type="status" value="NOT_ANNOTATED_CDS"/>
    <property type="molecule type" value="Genomic_DNA"/>
</dbReference>
<evidence type="ECO:0000256" key="8">
    <source>
        <dbReference type="ARBA" id="ARBA00023288"/>
    </source>
</evidence>
<feature type="domain" description="Phytocyanin" evidence="13">
    <location>
        <begin position="25"/>
        <end position="126"/>
    </location>
</feature>
<evidence type="ECO:0000256" key="1">
    <source>
        <dbReference type="ARBA" id="ARBA00004609"/>
    </source>
</evidence>
<dbReference type="PANTHER" id="PTHR33021">
    <property type="entry name" value="BLUE COPPER PROTEIN"/>
    <property type="match status" value="1"/>
</dbReference>
<dbReference type="Proteomes" id="UP000594261">
    <property type="component" value="Chromosome 8"/>
</dbReference>
<dbReference type="Gramene" id="QL08p039586:mrna">
    <property type="protein sequence ID" value="QL08p039586:mrna"/>
    <property type="gene ID" value="QL08p039586"/>
</dbReference>
<reference evidence="14 15" key="1">
    <citation type="journal article" date="2016" name="G3 (Bethesda)">
        <title>First Draft Assembly and Annotation of the Genome of a California Endemic Oak Quercus lobata Nee (Fagaceae).</title>
        <authorList>
            <person name="Sork V.L."/>
            <person name="Fitz-Gibbon S.T."/>
            <person name="Puiu D."/>
            <person name="Crepeau M."/>
            <person name="Gugger P.F."/>
            <person name="Sherman R."/>
            <person name="Stevens K."/>
            <person name="Langley C.H."/>
            <person name="Pellegrini M."/>
            <person name="Salzberg S.L."/>
        </authorList>
    </citation>
    <scope>NUCLEOTIDE SEQUENCE [LARGE SCALE GENOMIC DNA]</scope>
    <source>
        <strain evidence="14 15">cv. SW786</strain>
    </source>
</reference>
<dbReference type="RefSeq" id="XP_030932150.1">
    <property type="nucleotide sequence ID" value="XM_031076290.1"/>
</dbReference>
<dbReference type="InterPro" id="IPR041846">
    <property type="entry name" value="ENL_dom"/>
</dbReference>
<keyword evidence="3" id="KW-0336">GPI-anchor</keyword>